<dbReference type="Gene3D" id="1.25.40.10">
    <property type="entry name" value="Tetratricopeptide repeat domain"/>
    <property type="match status" value="2"/>
</dbReference>
<evidence type="ECO:0000256" key="5">
    <source>
        <dbReference type="PROSITE-ProRule" id="PRU10141"/>
    </source>
</evidence>
<feature type="binding site" evidence="5">
    <location>
        <position position="120"/>
    </location>
    <ligand>
        <name>ATP</name>
        <dbReference type="ChEBI" id="CHEBI:30616"/>
    </ligand>
</feature>
<sequence>MPASPEKSIFLEALEFTSATQREAYLAKACGADATLRESVEQLLAAHDRADNPLDHPAVQFSKGLLERLREDTVDYASEFEPLNTTIDAYRLLEQIGEGGFGIVYVAEQQSPIRRRVALKILKPGMDTREVIARFEAERQALALMDHPNIARVFDGGATSTGRPYFVMELVRGVPITTFCDQHQLSPTERLELFITVCRAVQHAHQKGVIHRDLKPSNVLVTLHDGAPVAKVIDFGVAKAIGQSMTDKTIYTRFTALIGTPLYMSPEQAEMTSQDVDTRSDIYSLGVILYELLTGSTPFDSQRFGSAGIDEVRRIIREEQPPIPSARLSTLGERLTTVSATRRSDPSRLPAIVRGDLDWIVMKAIDKDRTRRYETADALAEDVLRYLHVEPVHARPPSRSYLLRRFAKRHKVAITTATLVVASMMLGTGVSAWQALRATRERNEKELALLDAEDARQEAHDAYVQIDDFNKTLIRANTLLASADANTLAQQWAAASSDYDQAVTVQPQYYVGWLGRASFYVRLGLWDEASRDYQAALALGVEPTGPTWMGVAALFASEEDWETYLKMQQQYLRMIEKDQTVHLGDIRACLVTPLETDQAKLVLAATQKLTEQQEQRPPRPPHNDFFEDFMREFSSDGGHRREPPRKDRGGPPRDNQPHQFDLFHMPGAVSSYINGMAYLRTGDYAQAIEHLTQADNDPGWPGHGMCEPVLAMAYFRQGNLEEARNAMQRTNRAYDRWAEQMVSGELGNTPIPWFDWVEFLVLRREASLLIEGQLPAEDERLQNYQDYIRAVLSDEV</sequence>
<keyword evidence="4 5" id="KW-0067">ATP-binding</keyword>
<dbReference type="CDD" id="cd14014">
    <property type="entry name" value="STKc_PknB_like"/>
    <property type="match status" value="1"/>
</dbReference>
<keyword evidence="2 5" id="KW-0547">Nucleotide-binding</keyword>
<dbReference type="SUPFAM" id="SSF48452">
    <property type="entry name" value="TPR-like"/>
    <property type="match status" value="1"/>
</dbReference>
<dbReference type="PROSITE" id="PS50011">
    <property type="entry name" value="PROTEIN_KINASE_DOM"/>
    <property type="match status" value="1"/>
</dbReference>
<dbReference type="RefSeq" id="WP_145246864.1">
    <property type="nucleotide sequence ID" value="NZ_CP036278.1"/>
</dbReference>
<dbReference type="PROSITE" id="PS00108">
    <property type="entry name" value="PROTEIN_KINASE_ST"/>
    <property type="match status" value="1"/>
</dbReference>
<dbReference type="SMART" id="SM00220">
    <property type="entry name" value="S_TKc"/>
    <property type="match status" value="1"/>
</dbReference>
<dbReference type="KEGG" id="amuc:Pan181_23100"/>
<keyword evidence="9" id="KW-1185">Reference proteome</keyword>
<dbReference type="Pfam" id="PF07721">
    <property type="entry name" value="TPR_4"/>
    <property type="match status" value="1"/>
</dbReference>
<evidence type="ECO:0000256" key="2">
    <source>
        <dbReference type="ARBA" id="ARBA00022741"/>
    </source>
</evidence>
<name>A0A518AN30_9BACT</name>
<dbReference type="InterPro" id="IPR011009">
    <property type="entry name" value="Kinase-like_dom_sf"/>
</dbReference>
<evidence type="ECO:0000313" key="9">
    <source>
        <dbReference type="Proteomes" id="UP000315750"/>
    </source>
</evidence>
<dbReference type="InterPro" id="IPR008271">
    <property type="entry name" value="Ser/Thr_kinase_AS"/>
</dbReference>
<accession>A0A518AN30</accession>
<dbReference type="InterPro" id="IPR000719">
    <property type="entry name" value="Prot_kinase_dom"/>
</dbReference>
<dbReference type="AlphaFoldDB" id="A0A518AN30"/>
<dbReference type="SUPFAM" id="SSF56112">
    <property type="entry name" value="Protein kinase-like (PK-like)"/>
    <property type="match status" value="1"/>
</dbReference>
<dbReference type="EC" id="2.7.11.1" evidence="8"/>
<organism evidence="8 9">
    <name type="scientific">Aeoliella mucimassa</name>
    <dbReference type="NCBI Taxonomy" id="2527972"/>
    <lineage>
        <taxon>Bacteria</taxon>
        <taxon>Pseudomonadati</taxon>
        <taxon>Planctomycetota</taxon>
        <taxon>Planctomycetia</taxon>
        <taxon>Pirellulales</taxon>
        <taxon>Lacipirellulaceae</taxon>
        <taxon>Aeoliella</taxon>
    </lineage>
</organism>
<dbReference type="InterPro" id="IPR017441">
    <property type="entry name" value="Protein_kinase_ATP_BS"/>
</dbReference>
<evidence type="ECO:0000313" key="8">
    <source>
        <dbReference type="EMBL" id="QDU56106.1"/>
    </source>
</evidence>
<dbReference type="PANTHER" id="PTHR43289:SF6">
    <property type="entry name" value="SERINE_THREONINE-PROTEIN KINASE NEKL-3"/>
    <property type="match status" value="1"/>
</dbReference>
<feature type="compositionally biased region" description="Basic and acidic residues" evidence="6">
    <location>
        <begin position="633"/>
        <end position="651"/>
    </location>
</feature>
<evidence type="ECO:0000256" key="1">
    <source>
        <dbReference type="ARBA" id="ARBA00022679"/>
    </source>
</evidence>
<evidence type="ECO:0000256" key="4">
    <source>
        <dbReference type="ARBA" id="ARBA00022840"/>
    </source>
</evidence>
<feature type="domain" description="Protein kinase" evidence="7">
    <location>
        <begin position="90"/>
        <end position="384"/>
    </location>
</feature>
<dbReference type="GO" id="GO:0005524">
    <property type="term" value="F:ATP binding"/>
    <property type="evidence" value="ECO:0007669"/>
    <property type="project" value="UniProtKB-UniRule"/>
</dbReference>
<dbReference type="InterPro" id="IPR019734">
    <property type="entry name" value="TPR_rpt"/>
</dbReference>
<evidence type="ECO:0000256" key="6">
    <source>
        <dbReference type="SAM" id="MobiDB-lite"/>
    </source>
</evidence>
<dbReference type="InterPro" id="IPR011990">
    <property type="entry name" value="TPR-like_helical_dom_sf"/>
</dbReference>
<dbReference type="Gene3D" id="1.10.510.10">
    <property type="entry name" value="Transferase(Phosphotransferase) domain 1"/>
    <property type="match status" value="1"/>
</dbReference>
<dbReference type="OrthoDB" id="258731at2"/>
<reference evidence="8 9" key="1">
    <citation type="submission" date="2019-02" db="EMBL/GenBank/DDBJ databases">
        <title>Deep-cultivation of Planctomycetes and their phenomic and genomic characterization uncovers novel biology.</title>
        <authorList>
            <person name="Wiegand S."/>
            <person name="Jogler M."/>
            <person name="Boedeker C."/>
            <person name="Pinto D."/>
            <person name="Vollmers J."/>
            <person name="Rivas-Marin E."/>
            <person name="Kohn T."/>
            <person name="Peeters S.H."/>
            <person name="Heuer A."/>
            <person name="Rast P."/>
            <person name="Oberbeckmann S."/>
            <person name="Bunk B."/>
            <person name="Jeske O."/>
            <person name="Meyerdierks A."/>
            <person name="Storesund J.E."/>
            <person name="Kallscheuer N."/>
            <person name="Luecker S."/>
            <person name="Lage O.M."/>
            <person name="Pohl T."/>
            <person name="Merkel B.J."/>
            <person name="Hornburger P."/>
            <person name="Mueller R.-W."/>
            <person name="Bruemmer F."/>
            <person name="Labrenz M."/>
            <person name="Spormann A.M."/>
            <person name="Op den Camp H."/>
            <person name="Overmann J."/>
            <person name="Amann R."/>
            <person name="Jetten M.S.M."/>
            <person name="Mascher T."/>
            <person name="Medema M.H."/>
            <person name="Devos D.P."/>
            <person name="Kaster A.-K."/>
            <person name="Ovreas L."/>
            <person name="Rohde M."/>
            <person name="Galperin M.Y."/>
            <person name="Jogler C."/>
        </authorList>
    </citation>
    <scope>NUCLEOTIDE SEQUENCE [LARGE SCALE GENOMIC DNA]</scope>
    <source>
        <strain evidence="8 9">Pan181</strain>
    </source>
</reference>
<dbReference type="Pfam" id="PF00069">
    <property type="entry name" value="Pkinase"/>
    <property type="match status" value="1"/>
</dbReference>
<keyword evidence="1 8" id="KW-0808">Transferase</keyword>
<gene>
    <name evidence="8" type="primary">pknB_8</name>
    <name evidence="8" type="ORF">Pan181_23100</name>
</gene>
<dbReference type="GO" id="GO:0042802">
    <property type="term" value="F:identical protein binding"/>
    <property type="evidence" value="ECO:0007669"/>
    <property type="project" value="InterPro"/>
</dbReference>
<dbReference type="Gene3D" id="3.30.200.20">
    <property type="entry name" value="Phosphorylase Kinase, domain 1"/>
    <property type="match status" value="1"/>
</dbReference>
<dbReference type="GO" id="GO:0004674">
    <property type="term" value="F:protein serine/threonine kinase activity"/>
    <property type="evidence" value="ECO:0007669"/>
    <property type="project" value="UniProtKB-EC"/>
</dbReference>
<keyword evidence="3 8" id="KW-0418">Kinase</keyword>
<dbReference type="SMART" id="SM00028">
    <property type="entry name" value="TPR"/>
    <property type="match status" value="3"/>
</dbReference>
<proteinExistence type="predicted"/>
<evidence type="ECO:0000256" key="3">
    <source>
        <dbReference type="ARBA" id="ARBA00022777"/>
    </source>
</evidence>
<dbReference type="EMBL" id="CP036278">
    <property type="protein sequence ID" value="QDU56106.1"/>
    <property type="molecule type" value="Genomic_DNA"/>
</dbReference>
<dbReference type="PROSITE" id="PS00107">
    <property type="entry name" value="PROTEIN_KINASE_ATP"/>
    <property type="match status" value="1"/>
</dbReference>
<feature type="region of interest" description="Disordered" evidence="6">
    <location>
        <begin position="633"/>
        <end position="660"/>
    </location>
</feature>
<protein>
    <submittedName>
        <fullName evidence="8">Serine/threonine-protein kinase PknB</fullName>
        <ecNumber evidence="8">2.7.11.1</ecNumber>
    </submittedName>
</protein>
<dbReference type="InterPro" id="IPR011717">
    <property type="entry name" value="TPR-4"/>
</dbReference>
<dbReference type="PANTHER" id="PTHR43289">
    <property type="entry name" value="MITOGEN-ACTIVATED PROTEIN KINASE KINASE KINASE 20-RELATED"/>
    <property type="match status" value="1"/>
</dbReference>
<dbReference type="Proteomes" id="UP000315750">
    <property type="component" value="Chromosome"/>
</dbReference>
<evidence type="ECO:0000259" key="7">
    <source>
        <dbReference type="PROSITE" id="PS50011"/>
    </source>
</evidence>